<dbReference type="Proteomes" id="UP000033063">
    <property type="component" value="Chromosome"/>
</dbReference>
<dbReference type="AlphaFoldDB" id="A0A0E3RML6"/>
<evidence type="ECO:0000313" key="1">
    <source>
        <dbReference type="EMBL" id="AKB67360.1"/>
    </source>
</evidence>
<gene>
    <name evidence="1" type="ORF">MSMAL_0817</name>
</gene>
<accession>A0A0E3RML6</accession>
<dbReference type="RefSeq" id="WP_048039893.1">
    <property type="nucleotide sequence ID" value="NZ_CP009513.1"/>
</dbReference>
<proteinExistence type="predicted"/>
<protein>
    <submittedName>
        <fullName evidence="1">Type I restriction-modification system, specificity subunit S</fullName>
        <ecNumber evidence="1">3.1.21.3</ecNumber>
    </submittedName>
</protein>
<evidence type="ECO:0000313" key="2">
    <source>
        <dbReference type="Proteomes" id="UP000033063"/>
    </source>
</evidence>
<dbReference type="PATRIC" id="fig|1434114.4.peg.1006"/>
<reference evidence="1 2" key="1">
    <citation type="submission" date="2014-07" db="EMBL/GenBank/DDBJ databases">
        <title>Methanogenic archaea and the global carbon cycle.</title>
        <authorList>
            <person name="Henriksen J.R."/>
            <person name="Luke J."/>
            <person name="Reinhart S."/>
            <person name="Benedict M.N."/>
            <person name="Youngblut N.D."/>
            <person name="Metcalf M.E."/>
            <person name="Whitaker R.J."/>
            <person name="Metcalf W.W."/>
        </authorList>
    </citation>
    <scope>NUCLEOTIDE SEQUENCE [LARGE SCALE GENOMIC DNA]</scope>
    <source>
        <strain evidence="1 2">LYC</strain>
    </source>
</reference>
<keyword evidence="1" id="KW-0378">Hydrolase</keyword>
<organism evidence="1 2">
    <name type="scientific">Methanosarcina mazei LYC</name>
    <dbReference type="NCBI Taxonomy" id="1434114"/>
    <lineage>
        <taxon>Archaea</taxon>
        <taxon>Methanobacteriati</taxon>
        <taxon>Methanobacteriota</taxon>
        <taxon>Stenosarchaea group</taxon>
        <taxon>Methanomicrobia</taxon>
        <taxon>Methanosarcinales</taxon>
        <taxon>Methanosarcinaceae</taxon>
        <taxon>Methanosarcina</taxon>
    </lineage>
</organism>
<name>A0A0E3RML6_METMZ</name>
<dbReference type="EC" id="3.1.21.3" evidence="1"/>
<dbReference type="GeneID" id="24876988"/>
<dbReference type="EMBL" id="CP009513">
    <property type="protein sequence ID" value="AKB67360.1"/>
    <property type="molecule type" value="Genomic_DNA"/>
</dbReference>
<dbReference type="GO" id="GO:0009035">
    <property type="term" value="F:type I site-specific deoxyribonuclease activity"/>
    <property type="evidence" value="ECO:0007669"/>
    <property type="project" value="UniProtKB-EC"/>
</dbReference>
<sequence length="67" mass="7611">MEPATTSTASNSTNIIIKTLFKRWFIDFEFPDENGNPYKSSGCRMIAPERMIGTGQPILKNLRYPTI</sequence>
<dbReference type="HOGENOM" id="CLU_2802270_0_0_2"/>